<evidence type="ECO:0000256" key="5">
    <source>
        <dbReference type="ARBA" id="ARBA00047899"/>
    </source>
</evidence>
<dbReference type="GO" id="GO:0030247">
    <property type="term" value="F:polysaccharide binding"/>
    <property type="evidence" value="ECO:0007669"/>
    <property type="project" value="InterPro"/>
</dbReference>
<reference evidence="9" key="1">
    <citation type="submission" date="2018-02" db="EMBL/GenBank/DDBJ databases">
        <authorList>
            <person name="Cohen D.B."/>
            <person name="Kent A.D."/>
        </authorList>
    </citation>
    <scope>NUCLEOTIDE SEQUENCE</scope>
</reference>
<proteinExistence type="predicted"/>
<comment type="subcellular location">
    <subcellularLocation>
        <location evidence="1">Membrane</location>
        <topology evidence="1">Single-pass membrane protein</topology>
    </subcellularLocation>
</comment>
<accession>A0A2N9EBP3</accession>
<evidence type="ECO:0000256" key="6">
    <source>
        <dbReference type="ARBA" id="ARBA00048679"/>
    </source>
</evidence>
<dbReference type="PANTHER" id="PTHR33138">
    <property type="entry name" value="OS01G0690200 PROTEIN"/>
    <property type="match status" value="1"/>
</dbReference>
<evidence type="ECO:0000256" key="1">
    <source>
        <dbReference type="ARBA" id="ARBA00004167"/>
    </source>
</evidence>
<keyword evidence="4" id="KW-0325">Glycoprotein</keyword>
<evidence type="ECO:0000256" key="3">
    <source>
        <dbReference type="ARBA" id="ARBA00022729"/>
    </source>
</evidence>
<comment type="catalytic activity">
    <reaction evidence="6">
        <text>L-seryl-[protein] + ATP = O-phospho-L-seryl-[protein] + ADP + H(+)</text>
        <dbReference type="Rhea" id="RHEA:17989"/>
        <dbReference type="Rhea" id="RHEA-COMP:9863"/>
        <dbReference type="Rhea" id="RHEA-COMP:11604"/>
        <dbReference type="ChEBI" id="CHEBI:15378"/>
        <dbReference type="ChEBI" id="CHEBI:29999"/>
        <dbReference type="ChEBI" id="CHEBI:30616"/>
        <dbReference type="ChEBI" id="CHEBI:83421"/>
        <dbReference type="ChEBI" id="CHEBI:456216"/>
        <dbReference type="EC" id="2.7.11.1"/>
    </reaction>
</comment>
<dbReference type="GO" id="GO:0016020">
    <property type="term" value="C:membrane"/>
    <property type="evidence" value="ECO:0007669"/>
    <property type="project" value="UniProtKB-SubCell"/>
</dbReference>
<dbReference type="InterPro" id="IPR025287">
    <property type="entry name" value="WAK_GUB"/>
</dbReference>
<organism evidence="9">
    <name type="scientific">Fagus sylvatica</name>
    <name type="common">Beechnut</name>
    <dbReference type="NCBI Taxonomy" id="28930"/>
    <lineage>
        <taxon>Eukaryota</taxon>
        <taxon>Viridiplantae</taxon>
        <taxon>Streptophyta</taxon>
        <taxon>Embryophyta</taxon>
        <taxon>Tracheophyta</taxon>
        <taxon>Spermatophyta</taxon>
        <taxon>Magnoliopsida</taxon>
        <taxon>eudicotyledons</taxon>
        <taxon>Gunneridae</taxon>
        <taxon>Pentapetalae</taxon>
        <taxon>rosids</taxon>
        <taxon>fabids</taxon>
        <taxon>Fagales</taxon>
        <taxon>Fagaceae</taxon>
        <taxon>Fagus</taxon>
    </lineage>
</organism>
<evidence type="ECO:0000256" key="2">
    <source>
        <dbReference type="ARBA" id="ARBA00012513"/>
    </source>
</evidence>
<feature type="domain" description="Wall-associated receptor kinase C-terminal" evidence="8">
    <location>
        <begin position="136"/>
        <end position="229"/>
    </location>
</feature>
<dbReference type="EMBL" id="OIVN01000219">
    <property type="protein sequence ID" value="SPC76427.1"/>
    <property type="molecule type" value="Genomic_DNA"/>
</dbReference>
<evidence type="ECO:0000313" key="9">
    <source>
        <dbReference type="EMBL" id="SPC76427.1"/>
    </source>
</evidence>
<dbReference type="EC" id="2.7.11.1" evidence="2"/>
<dbReference type="Pfam" id="PF14380">
    <property type="entry name" value="WAK_assoc"/>
    <property type="match status" value="1"/>
</dbReference>
<dbReference type="InterPro" id="IPR032872">
    <property type="entry name" value="WAK_assoc_C"/>
</dbReference>
<sequence>MSNTSTATQRFNAVTLRTSGYPFWGSNRAEYCGHPSFWLDCSNNDPLINITYMNYRVLEINNSPRTLRVARSDYLDTICPPTIVNTTIDFNLFSYSTTNATNLTLYYNCQPSASATAAAIFTPFLSIITPLVCEINNTNSVNYYMNSTIQNLIGIGLGICSYRVKVPVLAAAAQTAELAVTQAEVITAINGGFMLEWIANNPQCDECVGAGGLCGSDPTTKAFACHCINGTFTSGCSGAVSTGKHPICCH</sequence>
<dbReference type="Pfam" id="PF13947">
    <property type="entry name" value="GUB_WAK_bind"/>
    <property type="match status" value="1"/>
</dbReference>
<dbReference type="AlphaFoldDB" id="A0A2N9EBP3"/>
<comment type="catalytic activity">
    <reaction evidence="5">
        <text>L-threonyl-[protein] + ATP = O-phospho-L-threonyl-[protein] + ADP + H(+)</text>
        <dbReference type="Rhea" id="RHEA:46608"/>
        <dbReference type="Rhea" id="RHEA-COMP:11060"/>
        <dbReference type="Rhea" id="RHEA-COMP:11605"/>
        <dbReference type="ChEBI" id="CHEBI:15378"/>
        <dbReference type="ChEBI" id="CHEBI:30013"/>
        <dbReference type="ChEBI" id="CHEBI:30616"/>
        <dbReference type="ChEBI" id="CHEBI:61977"/>
        <dbReference type="ChEBI" id="CHEBI:456216"/>
        <dbReference type="EC" id="2.7.11.1"/>
    </reaction>
</comment>
<protein>
    <recommendedName>
        <fullName evidence="2">non-specific serine/threonine protein kinase</fullName>
        <ecNumber evidence="2">2.7.11.1</ecNumber>
    </recommendedName>
</protein>
<evidence type="ECO:0000259" key="7">
    <source>
        <dbReference type="Pfam" id="PF13947"/>
    </source>
</evidence>
<dbReference type="PANTHER" id="PTHR33138:SF72">
    <property type="entry name" value="WALL-ASSOCIATED RECEPTOR KINASE CARBOXY-TERMINAL PROTEIN"/>
    <property type="match status" value="1"/>
</dbReference>
<keyword evidence="3" id="KW-0732">Signal</keyword>
<dbReference type="GO" id="GO:0004674">
    <property type="term" value="F:protein serine/threonine kinase activity"/>
    <property type="evidence" value="ECO:0007669"/>
    <property type="project" value="UniProtKB-EC"/>
</dbReference>
<feature type="domain" description="Wall-associated receptor kinase galacturonan-binding" evidence="7">
    <location>
        <begin position="20"/>
        <end position="71"/>
    </location>
</feature>
<gene>
    <name evidence="9" type="ORF">FSB_LOCUS4309</name>
</gene>
<evidence type="ECO:0000259" key="8">
    <source>
        <dbReference type="Pfam" id="PF14380"/>
    </source>
</evidence>
<evidence type="ECO:0000256" key="4">
    <source>
        <dbReference type="ARBA" id="ARBA00023180"/>
    </source>
</evidence>
<name>A0A2N9EBP3_FAGSY</name>